<evidence type="ECO:0000313" key="3">
    <source>
        <dbReference type="EMBL" id="DAF65036.1"/>
    </source>
</evidence>
<organism evidence="3">
    <name type="scientific">Podoviridae sp. ct2iq11</name>
    <dbReference type="NCBI Taxonomy" id="2827720"/>
    <lineage>
        <taxon>Viruses</taxon>
        <taxon>Duplodnaviria</taxon>
        <taxon>Heunggongvirae</taxon>
        <taxon>Uroviricota</taxon>
        <taxon>Caudoviricetes</taxon>
    </lineage>
</organism>
<sequence length="94" mass="10825">MTFQDQMMKIVLPRLIDGLNNLKKENTSLEARINMLGENVQELTKQVQELFVDTDDHVSRLNSLEAALVQMQERRRRGRPRKSTADTTEEPAGE</sequence>
<proteinExistence type="predicted"/>
<protein>
    <submittedName>
        <fullName evidence="3">Uncharacterized protein</fullName>
    </submittedName>
</protein>
<name>A0A8S5TPI0_9CAUD</name>
<feature type="region of interest" description="Disordered" evidence="2">
    <location>
        <begin position="71"/>
        <end position="94"/>
    </location>
</feature>
<accession>A0A8S5TPI0</accession>
<dbReference type="EMBL" id="BK032872">
    <property type="protein sequence ID" value="DAF65036.1"/>
    <property type="molecule type" value="Genomic_DNA"/>
</dbReference>
<evidence type="ECO:0000256" key="1">
    <source>
        <dbReference type="SAM" id="Coils"/>
    </source>
</evidence>
<keyword evidence="1" id="KW-0175">Coiled coil</keyword>
<feature type="coiled-coil region" evidence="1">
    <location>
        <begin position="19"/>
        <end position="46"/>
    </location>
</feature>
<reference evidence="3" key="1">
    <citation type="journal article" date="2021" name="Proc. Natl. Acad. Sci. U.S.A.">
        <title>A Catalog of Tens of Thousands of Viruses from Human Metagenomes Reveals Hidden Associations with Chronic Diseases.</title>
        <authorList>
            <person name="Tisza M.J."/>
            <person name="Buck C.B."/>
        </authorList>
    </citation>
    <scope>NUCLEOTIDE SEQUENCE</scope>
    <source>
        <strain evidence="3">Ct2iq11</strain>
    </source>
</reference>
<evidence type="ECO:0000256" key="2">
    <source>
        <dbReference type="SAM" id="MobiDB-lite"/>
    </source>
</evidence>